<dbReference type="Gene3D" id="3.60.10.10">
    <property type="entry name" value="Endonuclease/exonuclease/phosphatase"/>
    <property type="match status" value="1"/>
</dbReference>
<dbReference type="AlphaFoldDB" id="A0A7J8PNJ3"/>
<evidence type="ECO:0000313" key="1">
    <source>
        <dbReference type="EMBL" id="MBA0590817.1"/>
    </source>
</evidence>
<dbReference type="InterPro" id="IPR036691">
    <property type="entry name" value="Endo/exonu/phosph_ase_sf"/>
</dbReference>
<name>A0A7J8PNJ3_GOSRA</name>
<reference evidence="1 2" key="1">
    <citation type="journal article" date="2019" name="Genome Biol. Evol.">
        <title>Insights into the evolution of the New World diploid cottons (Gossypium, subgenus Houzingenia) based on genome sequencing.</title>
        <authorList>
            <person name="Grover C.E."/>
            <person name="Arick M.A. 2nd"/>
            <person name="Thrash A."/>
            <person name="Conover J.L."/>
            <person name="Sanders W.S."/>
            <person name="Peterson D.G."/>
            <person name="Frelichowski J.E."/>
            <person name="Scheffler J.A."/>
            <person name="Scheffler B.E."/>
            <person name="Wendel J.F."/>
        </authorList>
    </citation>
    <scope>NUCLEOTIDE SEQUENCE [LARGE SCALE GENOMIC DNA]</scope>
    <source>
        <strain evidence="1">8</strain>
        <tissue evidence="1">Leaf</tissue>
    </source>
</reference>
<comment type="caution">
    <text evidence="1">The sequence shown here is derived from an EMBL/GenBank/DDBJ whole genome shotgun (WGS) entry which is preliminary data.</text>
</comment>
<dbReference type="Proteomes" id="UP000593578">
    <property type="component" value="Unassembled WGS sequence"/>
</dbReference>
<evidence type="ECO:0008006" key="3">
    <source>
        <dbReference type="Google" id="ProtNLM"/>
    </source>
</evidence>
<dbReference type="EMBL" id="JABEZZ010000007">
    <property type="protein sequence ID" value="MBA0590817.1"/>
    <property type="molecule type" value="Genomic_DNA"/>
</dbReference>
<dbReference type="PANTHER" id="PTHR33710:SF71">
    <property type="entry name" value="ENDONUCLEASE_EXONUCLEASE_PHOSPHATASE DOMAIN-CONTAINING PROTEIN"/>
    <property type="match status" value="1"/>
</dbReference>
<evidence type="ECO:0000313" key="2">
    <source>
        <dbReference type="Proteomes" id="UP000593578"/>
    </source>
</evidence>
<gene>
    <name evidence="1" type="ORF">Gorai_019509</name>
</gene>
<organism evidence="1 2">
    <name type="scientific">Gossypium raimondii</name>
    <name type="common">Peruvian cotton</name>
    <name type="synonym">Gossypium klotzschianum subsp. raimondii</name>
    <dbReference type="NCBI Taxonomy" id="29730"/>
    <lineage>
        <taxon>Eukaryota</taxon>
        <taxon>Viridiplantae</taxon>
        <taxon>Streptophyta</taxon>
        <taxon>Embryophyta</taxon>
        <taxon>Tracheophyta</taxon>
        <taxon>Spermatophyta</taxon>
        <taxon>Magnoliopsida</taxon>
        <taxon>eudicotyledons</taxon>
        <taxon>Gunneridae</taxon>
        <taxon>Pentapetalae</taxon>
        <taxon>rosids</taxon>
        <taxon>malvids</taxon>
        <taxon>Malvales</taxon>
        <taxon>Malvaceae</taxon>
        <taxon>Malvoideae</taxon>
        <taxon>Gossypium</taxon>
    </lineage>
</organism>
<dbReference type="SUPFAM" id="SSF56219">
    <property type="entry name" value="DNase I-like"/>
    <property type="match status" value="1"/>
</dbReference>
<sequence length="98" mass="11483">MAEFRSALEDCLLYDVGYTGRWFTWERGRFASKNIRERLDKSVPTPNWLHLFPDISLEHLSHSFSDHCPLLIDTMDPTDEILEEILEVQLGLNFEADK</sequence>
<proteinExistence type="predicted"/>
<protein>
    <recommendedName>
        <fullName evidence="3">Endonuclease/exonuclease/phosphatase domain-containing protein</fullName>
    </recommendedName>
</protein>
<dbReference type="PANTHER" id="PTHR33710">
    <property type="entry name" value="BNAC02G09200D PROTEIN"/>
    <property type="match status" value="1"/>
</dbReference>
<accession>A0A7J8PNJ3</accession>